<dbReference type="GO" id="GO:0003723">
    <property type="term" value="F:RNA binding"/>
    <property type="evidence" value="ECO:0007669"/>
    <property type="project" value="InterPro"/>
</dbReference>
<dbReference type="InterPro" id="IPR046960">
    <property type="entry name" value="PPR_At4g14850-like_plant"/>
</dbReference>
<dbReference type="PANTHER" id="PTHR47926">
    <property type="entry name" value="PENTATRICOPEPTIDE REPEAT-CONTAINING PROTEIN"/>
    <property type="match status" value="1"/>
</dbReference>
<evidence type="ECO:0000256" key="1">
    <source>
        <dbReference type="ARBA" id="ARBA00022737"/>
    </source>
</evidence>
<keyword evidence="4" id="KW-1185">Reference proteome</keyword>
<evidence type="ECO:0000256" key="2">
    <source>
        <dbReference type="PROSITE-ProRule" id="PRU00708"/>
    </source>
</evidence>
<evidence type="ECO:0008006" key="5">
    <source>
        <dbReference type="Google" id="ProtNLM"/>
    </source>
</evidence>
<dbReference type="EMBL" id="NMUH01000603">
    <property type="protein sequence ID" value="MQL82023.1"/>
    <property type="molecule type" value="Genomic_DNA"/>
</dbReference>
<dbReference type="PROSITE" id="PS51375">
    <property type="entry name" value="PPR"/>
    <property type="match status" value="1"/>
</dbReference>
<dbReference type="PANTHER" id="PTHR47926:SF347">
    <property type="entry name" value="PENTATRICOPEPTIDE REPEAT-CONTAINING PROTEIN"/>
    <property type="match status" value="1"/>
</dbReference>
<evidence type="ECO:0000313" key="4">
    <source>
        <dbReference type="Proteomes" id="UP000652761"/>
    </source>
</evidence>
<dbReference type="Pfam" id="PF01535">
    <property type="entry name" value="PPR"/>
    <property type="match status" value="2"/>
</dbReference>
<accession>A0A843ULZ2</accession>
<sequence>MQVFDRLGCRKDAAAYSALIHGCVQNRWYGEAFTMLRKLAMANATVFMTALTTYVKSWSLQYGKQIHSFAVLRGFTFNTLLCNALLDMYAKCGLIDYAHSVFDLMNERNISRCCNPEPAWGDQRRGREEISEQEEEERTRIGKRGRSYVKSMFEMKSLFKSSPCSI</sequence>
<comment type="caution">
    <text evidence="3">The sequence shown here is derived from an EMBL/GenBank/DDBJ whole genome shotgun (WGS) entry which is preliminary data.</text>
</comment>
<name>A0A843ULZ2_COLES</name>
<feature type="repeat" description="PPR" evidence="2">
    <location>
        <begin position="78"/>
        <end position="112"/>
    </location>
</feature>
<protein>
    <recommendedName>
        <fullName evidence="5">Pentatricopeptide repeat-containing protein</fullName>
    </recommendedName>
</protein>
<gene>
    <name evidence="3" type="ORF">Taro_014491</name>
</gene>
<organism evidence="3 4">
    <name type="scientific">Colocasia esculenta</name>
    <name type="common">Wild taro</name>
    <name type="synonym">Arum esculentum</name>
    <dbReference type="NCBI Taxonomy" id="4460"/>
    <lineage>
        <taxon>Eukaryota</taxon>
        <taxon>Viridiplantae</taxon>
        <taxon>Streptophyta</taxon>
        <taxon>Embryophyta</taxon>
        <taxon>Tracheophyta</taxon>
        <taxon>Spermatophyta</taxon>
        <taxon>Magnoliopsida</taxon>
        <taxon>Liliopsida</taxon>
        <taxon>Araceae</taxon>
        <taxon>Aroideae</taxon>
        <taxon>Colocasieae</taxon>
        <taxon>Colocasia</taxon>
    </lineage>
</organism>
<dbReference type="Gene3D" id="1.25.40.10">
    <property type="entry name" value="Tetratricopeptide repeat domain"/>
    <property type="match status" value="1"/>
</dbReference>
<evidence type="ECO:0000313" key="3">
    <source>
        <dbReference type="EMBL" id="MQL82023.1"/>
    </source>
</evidence>
<reference evidence="3" key="1">
    <citation type="submission" date="2017-07" db="EMBL/GenBank/DDBJ databases">
        <title>Taro Niue Genome Assembly and Annotation.</title>
        <authorList>
            <person name="Atibalentja N."/>
            <person name="Keating K."/>
            <person name="Fields C.J."/>
        </authorList>
    </citation>
    <scope>NUCLEOTIDE SEQUENCE</scope>
    <source>
        <strain evidence="3">Niue_2</strain>
        <tissue evidence="3">Leaf</tissue>
    </source>
</reference>
<dbReference type="InterPro" id="IPR002885">
    <property type="entry name" value="PPR_rpt"/>
</dbReference>
<dbReference type="Proteomes" id="UP000652761">
    <property type="component" value="Unassembled WGS sequence"/>
</dbReference>
<proteinExistence type="predicted"/>
<keyword evidence="1" id="KW-0677">Repeat</keyword>
<dbReference type="InterPro" id="IPR011990">
    <property type="entry name" value="TPR-like_helical_dom_sf"/>
</dbReference>
<dbReference type="GO" id="GO:0009451">
    <property type="term" value="P:RNA modification"/>
    <property type="evidence" value="ECO:0007669"/>
    <property type="project" value="InterPro"/>
</dbReference>
<dbReference type="AlphaFoldDB" id="A0A843ULZ2"/>
<dbReference type="OrthoDB" id="428771at2759"/>
<dbReference type="NCBIfam" id="TIGR00756">
    <property type="entry name" value="PPR"/>
    <property type="match status" value="2"/>
</dbReference>